<dbReference type="Gramene" id="AET3Gv20809300.5">
    <property type="protein sequence ID" value="AET3Gv20809300.5"/>
    <property type="gene ID" value="AET3Gv20809300"/>
</dbReference>
<reference evidence="1" key="3">
    <citation type="journal article" date="2017" name="Nature">
        <title>Genome sequence of the progenitor of the wheat D genome Aegilops tauschii.</title>
        <authorList>
            <person name="Luo M.C."/>
            <person name="Gu Y.Q."/>
            <person name="Puiu D."/>
            <person name="Wang H."/>
            <person name="Twardziok S.O."/>
            <person name="Deal K.R."/>
            <person name="Huo N."/>
            <person name="Zhu T."/>
            <person name="Wang L."/>
            <person name="Wang Y."/>
            <person name="McGuire P.E."/>
            <person name="Liu S."/>
            <person name="Long H."/>
            <person name="Ramasamy R.K."/>
            <person name="Rodriguez J.C."/>
            <person name="Van S.L."/>
            <person name="Yuan L."/>
            <person name="Wang Z."/>
            <person name="Xia Z."/>
            <person name="Xiao L."/>
            <person name="Anderson O.D."/>
            <person name="Ouyang S."/>
            <person name="Liang Y."/>
            <person name="Zimin A.V."/>
            <person name="Pertea G."/>
            <person name="Qi P."/>
            <person name="Bennetzen J.L."/>
            <person name="Dai X."/>
            <person name="Dawson M.W."/>
            <person name="Muller H.G."/>
            <person name="Kugler K."/>
            <person name="Rivarola-Duarte L."/>
            <person name="Spannagl M."/>
            <person name="Mayer K.F.X."/>
            <person name="Lu F.H."/>
            <person name="Bevan M.W."/>
            <person name="Leroy P."/>
            <person name="Li P."/>
            <person name="You F.M."/>
            <person name="Sun Q."/>
            <person name="Liu Z."/>
            <person name="Lyons E."/>
            <person name="Wicker T."/>
            <person name="Salzberg S.L."/>
            <person name="Devos K.M."/>
            <person name="Dvorak J."/>
        </authorList>
    </citation>
    <scope>NUCLEOTIDE SEQUENCE [LARGE SCALE GENOMIC DNA]</scope>
    <source>
        <strain evidence="1">cv. AL8/78</strain>
    </source>
</reference>
<name>A0A453FWP2_AEGTS</name>
<sequence length="123" mass="13132">ALPACPVPLHCCFSRIVLTLRGCAPAWPASALSSARASDVRRWCQRAAAAVGPAGASGGEGRAGAAHGAHQRRRQDHLRPLQLIRLRHVSSSAYTPPACILCFCFRTHGTQDLLSSAVRARRL</sequence>
<protein>
    <submittedName>
        <fullName evidence="1">Uncharacterized protein</fullName>
    </submittedName>
</protein>
<proteinExistence type="predicted"/>
<reference evidence="2" key="1">
    <citation type="journal article" date="2014" name="Science">
        <title>Ancient hybridizations among the ancestral genomes of bread wheat.</title>
        <authorList>
            <consortium name="International Wheat Genome Sequencing Consortium,"/>
            <person name="Marcussen T."/>
            <person name="Sandve S.R."/>
            <person name="Heier L."/>
            <person name="Spannagl M."/>
            <person name="Pfeifer M."/>
            <person name="Jakobsen K.S."/>
            <person name="Wulff B.B."/>
            <person name="Steuernagel B."/>
            <person name="Mayer K.F."/>
            <person name="Olsen O.A."/>
        </authorList>
    </citation>
    <scope>NUCLEOTIDE SEQUENCE [LARGE SCALE GENOMIC DNA]</scope>
    <source>
        <strain evidence="2">cv. AL8/78</strain>
    </source>
</reference>
<evidence type="ECO:0000313" key="1">
    <source>
        <dbReference type="EnsemblPlants" id="AET3Gv20809300.5"/>
    </source>
</evidence>
<dbReference type="Proteomes" id="UP000015105">
    <property type="component" value="Chromosome 3D"/>
</dbReference>
<dbReference type="EnsemblPlants" id="AET3Gv20809300.5">
    <property type="protein sequence ID" value="AET3Gv20809300.5"/>
    <property type="gene ID" value="AET3Gv20809300"/>
</dbReference>
<reference evidence="2" key="2">
    <citation type="journal article" date="2017" name="Nat. Plants">
        <title>The Aegilops tauschii genome reveals multiple impacts of transposons.</title>
        <authorList>
            <person name="Zhao G."/>
            <person name="Zou C."/>
            <person name="Li K."/>
            <person name="Wang K."/>
            <person name="Li T."/>
            <person name="Gao L."/>
            <person name="Zhang X."/>
            <person name="Wang H."/>
            <person name="Yang Z."/>
            <person name="Liu X."/>
            <person name="Jiang W."/>
            <person name="Mao L."/>
            <person name="Kong X."/>
            <person name="Jiao Y."/>
            <person name="Jia J."/>
        </authorList>
    </citation>
    <scope>NUCLEOTIDE SEQUENCE [LARGE SCALE GENOMIC DNA]</scope>
    <source>
        <strain evidence="2">cv. AL8/78</strain>
    </source>
</reference>
<accession>A0A453FWP2</accession>
<reference evidence="1" key="5">
    <citation type="journal article" date="2021" name="G3 (Bethesda)">
        <title>Aegilops tauschii genome assembly Aet v5.0 features greater sequence contiguity and improved annotation.</title>
        <authorList>
            <person name="Wang L."/>
            <person name="Zhu T."/>
            <person name="Rodriguez J.C."/>
            <person name="Deal K.R."/>
            <person name="Dubcovsky J."/>
            <person name="McGuire P.E."/>
            <person name="Lux T."/>
            <person name="Spannagl M."/>
            <person name="Mayer K.F.X."/>
            <person name="Baldrich P."/>
            <person name="Meyers B.C."/>
            <person name="Huo N."/>
            <person name="Gu Y.Q."/>
            <person name="Zhou H."/>
            <person name="Devos K.M."/>
            <person name="Bennetzen J.L."/>
            <person name="Unver T."/>
            <person name="Budak H."/>
            <person name="Gulick P.J."/>
            <person name="Galiba G."/>
            <person name="Kalapos B."/>
            <person name="Nelson D.R."/>
            <person name="Li P."/>
            <person name="You F.M."/>
            <person name="Luo M.C."/>
            <person name="Dvorak J."/>
        </authorList>
    </citation>
    <scope>NUCLEOTIDE SEQUENCE [LARGE SCALE GENOMIC DNA]</scope>
    <source>
        <strain evidence="1">cv. AL8/78</strain>
    </source>
</reference>
<evidence type="ECO:0000313" key="2">
    <source>
        <dbReference type="Proteomes" id="UP000015105"/>
    </source>
</evidence>
<dbReference type="AlphaFoldDB" id="A0A453FWP2"/>
<keyword evidence="2" id="KW-1185">Reference proteome</keyword>
<reference evidence="1" key="4">
    <citation type="submission" date="2019-03" db="UniProtKB">
        <authorList>
            <consortium name="EnsemblPlants"/>
        </authorList>
    </citation>
    <scope>IDENTIFICATION</scope>
</reference>
<organism evidence="1 2">
    <name type="scientific">Aegilops tauschii subsp. strangulata</name>
    <name type="common">Goatgrass</name>
    <dbReference type="NCBI Taxonomy" id="200361"/>
    <lineage>
        <taxon>Eukaryota</taxon>
        <taxon>Viridiplantae</taxon>
        <taxon>Streptophyta</taxon>
        <taxon>Embryophyta</taxon>
        <taxon>Tracheophyta</taxon>
        <taxon>Spermatophyta</taxon>
        <taxon>Magnoliopsida</taxon>
        <taxon>Liliopsida</taxon>
        <taxon>Poales</taxon>
        <taxon>Poaceae</taxon>
        <taxon>BOP clade</taxon>
        <taxon>Pooideae</taxon>
        <taxon>Triticodae</taxon>
        <taxon>Triticeae</taxon>
        <taxon>Triticinae</taxon>
        <taxon>Aegilops</taxon>
    </lineage>
</organism>